<organism evidence="5">
    <name type="scientific">Propionibacterium freudenreichii subsp. freudenreichii</name>
    <dbReference type="NCBI Taxonomy" id="66712"/>
    <lineage>
        <taxon>Bacteria</taxon>
        <taxon>Bacillati</taxon>
        <taxon>Actinomycetota</taxon>
        <taxon>Actinomycetes</taxon>
        <taxon>Propionibacteriales</taxon>
        <taxon>Propionibacteriaceae</taxon>
        <taxon>Propionibacterium</taxon>
    </lineage>
</organism>
<dbReference type="Pfam" id="PF01553">
    <property type="entry name" value="Acyltransferase"/>
    <property type="match status" value="1"/>
</dbReference>
<dbReference type="SMART" id="SM00563">
    <property type="entry name" value="PlsC"/>
    <property type="match status" value="1"/>
</dbReference>
<dbReference type="GO" id="GO:0006654">
    <property type="term" value="P:phosphatidic acid biosynthetic process"/>
    <property type="evidence" value="ECO:0007669"/>
    <property type="project" value="TreeGrafter"/>
</dbReference>
<protein>
    <submittedName>
        <fullName evidence="5">Acyltransferase PlsC</fullName>
    </submittedName>
</protein>
<sequence length="281" mass="30892">MWYTLFKYLLFRPGVKLLLHPTLEGEQNIPRQGGAVLASNHLDIADTLALPALMRRRLTFPAKKELFEGRTLWGRIVAWFLTAVGMVPLDRSGGRASASGLGPIDQVLTDGGLAGIFPEGTRSPDGSLYKGHTGVARMALDMQVPVIPVAMVNTTVRRNRLGLPTMHDGRMIIGRPLDYSQWRHQRDDVRVLRWITNDVLAHVQQLSGQPYVDVYGFRVKYGNLRDADLTRFRKDSPTAGLPVPPTDAELGLAGHDEAGSPAPSPRGTESGPGDDKDVRDE</sequence>
<proteinExistence type="predicted"/>
<evidence type="ECO:0000256" key="1">
    <source>
        <dbReference type="ARBA" id="ARBA00022679"/>
    </source>
</evidence>
<dbReference type="PANTHER" id="PTHR10434:SF11">
    <property type="entry name" value="1-ACYL-SN-GLYCEROL-3-PHOSPHATE ACYLTRANSFERASE"/>
    <property type="match status" value="1"/>
</dbReference>
<dbReference type="InterPro" id="IPR002123">
    <property type="entry name" value="Plipid/glycerol_acylTrfase"/>
</dbReference>
<keyword evidence="2 5" id="KW-0012">Acyltransferase</keyword>
<keyword evidence="1 5" id="KW-0808">Transferase</keyword>
<name>A0A0B7P0M4_PROFF</name>
<evidence type="ECO:0000256" key="3">
    <source>
        <dbReference type="SAM" id="MobiDB-lite"/>
    </source>
</evidence>
<dbReference type="GO" id="GO:0005886">
    <property type="term" value="C:plasma membrane"/>
    <property type="evidence" value="ECO:0007669"/>
    <property type="project" value="TreeGrafter"/>
</dbReference>
<dbReference type="GO" id="GO:0003841">
    <property type="term" value="F:1-acylglycerol-3-phosphate O-acyltransferase activity"/>
    <property type="evidence" value="ECO:0007669"/>
    <property type="project" value="TreeGrafter"/>
</dbReference>
<evidence type="ECO:0000313" key="5">
    <source>
        <dbReference type="EMBL" id="CEP27499.1"/>
    </source>
</evidence>
<accession>A0A0B7P0M4</accession>
<dbReference type="SUPFAM" id="SSF69593">
    <property type="entry name" value="Glycerol-3-phosphate (1)-acyltransferase"/>
    <property type="match status" value="1"/>
</dbReference>
<dbReference type="AlphaFoldDB" id="A0A0B7P0M4"/>
<reference evidence="5" key="1">
    <citation type="submission" date="2014-08" db="EMBL/GenBank/DDBJ databases">
        <authorList>
            <person name="Falentin Helene"/>
        </authorList>
    </citation>
    <scope>NUCLEOTIDE SEQUENCE</scope>
</reference>
<evidence type="ECO:0000259" key="4">
    <source>
        <dbReference type="SMART" id="SM00563"/>
    </source>
</evidence>
<feature type="region of interest" description="Disordered" evidence="3">
    <location>
        <begin position="234"/>
        <end position="281"/>
    </location>
</feature>
<dbReference type="PANTHER" id="PTHR10434">
    <property type="entry name" value="1-ACYL-SN-GLYCEROL-3-PHOSPHATE ACYLTRANSFERASE"/>
    <property type="match status" value="1"/>
</dbReference>
<dbReference type="EMBL" id="LM676436">
    <property type="protein sequence ID" value="CEP27499.1"/>
    <property type="molecule type" value="Genomic_DNA"/>
</dbReference>
<dbReference type="CDD" id="cd07989">
    <property type="entry name" value="LPLAT_AGPAT-like"/>
    <property type="match status" value="1"/>
</dbReference>
<feature type="domain" description="Phospholipid/glycerol acyltransferase" evidence="4">
    <location>
        <begin position="35"/>
        <end position="154"/>
    </location>
</feature>
<gene>
    <name evidence="5" type="primary">plsC3</name>
    <name evidence="5" type="ORF">PFCIRM138_01905</name>
</gene>
<evidence type="ECO:0000256" key="2">
    <source>
        <dbReference type="ARBA" id="ARBA00023315"/>
    </source>
</evidence>